<dbReference type="AlphaFoldDB" id="A0AA88QGX3"/>
<dbReference type="Proteomes" id="UP001187471">
    <property type="component" value="Unassembled WGS sequence"/>
</dbReference>
<dbReference type="InterPro" id="IPR050771">
    <property type="entry name" value="Alpha-ketoacid_DH_E1_comp"/>
</dbReference>
<protein>
    <submittedName>
        <fullName evidence="1">Uncharacterized protein</fullName>
    </submittedName>
</protein>
<comment type="caution">
    <text evidence="1">The sequence shown here is derived from an EMBL/GenBank/DDBJ whole genome shotgun (WGS) entry which is preliminary data.</text>
</comment>
<dbReference type="SUPFAM" id="SSF52518">
    <property type="entry name" value="Thiamin diphosphate-binding fold (THDP-binding)"/>
    <property type="match status" value="1"/>
</dbReference>
<dbReference type="Gene3D" id="3.40.50.970">
    <property type="match status" value="1"/>
</dbReference>
<accession>A0AA88QGX3</accession>
<evidence type="ECO:0000313" key="1">
    <source>
        <dbReference type="EMBL" id="KAK2966248.1"/>
    </source>
</evidence>
<name>A0AA88QGX3_9ASTE</name>
<reference evidence="1" key="1">
    <citation type="submission" date="2022-12" db="EMBL/GenBank/DDBJ databases">
        <title>Draft genome assemblies for two species of Escallonia (Escalloniales).</title>
        <authorList>
            <person name="Chanderbali A."/>
            <person name="Dervinis C."/>
            <person name="Anghel I."/>
            <person name="Soltis D."/>
            <person name="Soltis P."/>
            <person name="Zapata F."/>
        </authorList>
    </citation>
    <scope>NUCLEOTIDE SEQUENCE</scope>
    <source>
        <strain evidence="1">UCBG92.1500</strain>
        <tissue evidence="1">Leaf</tissue>
    </source>
</reference>
<dbReference type="PANTHER" id="PTHR43380">
    <property type="entry name" value="2-OXOISOVALERATE DEHYDROGENASE SUBUNIT ALPHA, MITOCHONDRIAL"/>
    <property type="match status" value="1"/>
</dbReference>
<dbReference type="PANTHER" id="PTHR43380:SF1">
    <property type="entry name" value="2-OXOISOVALERATE DEHYDROGENASE SUBUNIT ALPHA, MITOCHONDRIAL"/>
    <property type="match status" value="1"/>
</dbReference>
<proteinExistence type="predicted"/>
<gene>
    <name evidence="1" type="ORF">RJ640_008231</name>
</gene>
<dbReference type="InterPro" id="IPR029061">
    <property type="entry name" value="THDP-binding"/>
</dbReference>
<keyword evidence="2" id="KW-1185">Reference proteome</keyword>
<sequence length="375" mass="42442">MVAFTVGFGIQVVYVGFQETKIGEKFSIPDFPVLTEWVALTYRAGHHSTSDDSTRYRQLSHVIQVAEKVEKPPLGDIFTDVYNVLPSNLSEQEMLLRKTIKRHPMDYPCNFCDHKAEAFASRDSLTAFSRAGINFLLKAKAQGTGPGTGLEGQIHVALPLPASKGHKRADSKAYPHCFNTNIQMAYDKNNATSENDSKGSSLFKTKLTRTCEPENYKQAIKQTGKSNFLLTPEVRKVYYQMPQRRKKAVLQKLFTTTKQLKMCPNRVYATNYLIMSASMRVTWKRSLFKPLYRCSLAPLRLNTDWDHCERSGAGHNTKHTKAELYFLDFGEKGGLSSRGFLDLGDEDEALPLDFLFFLNLEPSPDKFSKPGRLVK</sequence>
<evidence type="ECO:0000313" key="2">
    <source>
        <dbReference type="Proteomes" id="UP001187471"/>
    </source>
</evidence>
<organism evidence="1 2">
    <name type="scientific">Escallonia rubra</name>
    <dbReference type="NCBI Taxonomy" id="112253"/>
    <lineage>
        <taxon>Eukaryota</taxon>
        <taxon>Viridiplantae</taxon>
        <taxon>Streptophyta</taxon>
        <taxon>Embryophyta</taxon>
        <taxon>Tracheophyta</taxon>
        <taxon>Spermatophyta</taxon>
        <taxon>Magnoliopsida</taxon>
        <taxon>eudicotyledons</taxon>
        <taxon>Gunneridae</taxon>
        <taxon>Pentapetalae</taxon>
        <taxon>asterids</taxon>
        <taxon>campanulids</taxon>
        <taxon>Escalloniales</taxon>
        <taxon>Escalloniaceae</taxon>
        <taxon>Escallonia</taxon>
    </lineage>
</organism>
<dbReference type="GO" id="GO:0009083">
    <property type="term" value="P:branched-chain amino acid catabolic process"/>
    <property type="evidence" value="ECO:0007669"/>
    <property type="project" value="TreeGrafter"/>
</dbReference>
<dbReference type="EMBL" id="JAVXUO010003142">
    <property type="protein sequence ID" value="KAK2966248.1"/>
    <property type="molecule type" value="Genomic_DNA"/>
</dbReference>